<gene>
    <name evidence="2" type="primary">crtL</name>
    <name evidence="2" type="ORF">Csp1_14000</name>
</gene>
<dbReference type="PANTHER" id="PTHR39757:SF5">
    <property type="entry name" value="OS02G0190600 PROTEIN"/>
    <property type="match status" value="1"/>
</dbReference>
<feature type="compositionally biased region" description="Polar residues" evidence="1">
    <location>
        <begin position="201"/>
        <end position="211"/>
    </location>
</feature>
<dbReference type="SUPFAM" id="SSF51905">
    <property type="entry name" value="FAD/NAD(P)-binding domain"/>
    <property type="match status" value="1"/>
</dbReference>
<dbReference type="EMBL" id="CP024988">
    <property type="protein sequence ID" value="AWT26192.1"/>
    <property type="molecule type" value="Genomic_DNA"/>
</dbReference>
<evidence type="ECO:0000256" key="1">
    <source>
        <dbReference type="SAM" id="MobiDB-lite"/>
    </source>
</evidence>
<dbReference type="RefSeq" id="WP_227870963.1">
    <property type="nucleotide sequence ID" value="NZ_CP024988.1"/>
</dbReference>
<proteinExistence type="predicted"/>
<organism evidence="2 3">
    <name type="scientific">Corynebacterium provencense</name>
    <dbReference type="NCBI Taxonomy" id="1737425"/>
    <lineage>
        <taxon>Bacteria</taxon>
        <taxon>Bacillati</taxon>
        <taxon>Actinomycetota</taxon>
        <taxon>Actinomycetes</taxon>
        <taxon>Mycobacteriales</taxon>
        <taxon>Corynebacteriaceae</taxon>
        <taxon>Corynebacterium</taxon>
    </lineage>
</organism>
<keyword evidence="2" id="KW-0413">Isomerase</keyword>
<sequence>MTSVHVAVVGLGPAGALVAHRAVARGWTVDGYDPACVIDDGTVALPGWRHTYGFPVRALPAALRESVPFSTVTEQVTAHTPHLHRLHHGPYGIVDVAAARDRLSPGVRLHRTRVTDMSAAALGVDAVIDCRGVVDRPGAVRQVAYGLFLPEDAAARAGLTVGEFMDWRPSPAACSGTSGTAASGPADQAGQPETRPGKQGTGNSSPHTGTDPSFLYVQDTGTSVLAQETVLATRTPSRTLLPELRVRLLSRLGDAAAQATGTETVHFPTDRRRRPWYLGPDGRGTVTFGAAGGLTHPATGYSVAASAAAADRVLDSIVEGAPVGRILSASLAHRLRLLGAELIVRADGPTLRRFFDAFFSLPPSLQRGYLTGQGAGAVAAAMVALGCRPRDCLPFLRPLPQALRYTLKPR</sequence>
<dbReference type="KEGG" id="cpre:Csp1_14000"/>
<dbReference type="AlphaFoldDB" id="A0A2Z3YNP6"/>
<accession>A0A2Z3YNP6</accession>
<dbReference type="EC" id="5.5.1.19" evidence="2"/>
<reference evidence="3" key="1">
    <citation type="submission" date="2017-11" db="EMBL/GenBank/DDBJ databases">
        <title>Otitis media/interna in a cat caused by the recently described species Corynebacterium provencense.</title>
        <authorList>
            <person name="Kittl S."/>
            <person name="Brodard I."/>
            <person name="Rychener L."/>
            <person name="Jores J."/>
            <person name="Roosje P."/>
            <person name="Gobeli Brawand S."/>
        </authorList>
    </citation>
    <scope>NUCLEOTIDE SEQUENCE [LARGE SCALE GENOMIC DNA]</scope>
    <source>
        <strain evidence="3">17KM38</strain>
    </source>
</reference>
<dbReference type="STRING" id="1737425.GCA_900049755_01999"/>
<dbReference type="Pfam" id="PF05834">
    <property type="entry name" value="Lycopene_cycl"/>
    <property type="match status" value="1"/>
</dbReference>
<dbReference type="PANTHER" id="PTHR39757">
    <property type="match status" value="1"/>
</dbReference>
<keyword evidence="3" id="KW-1185">Reference proteome</keyword>
<feature type="compositionally biased region" description="Low complexity" evidence="1">
    <location>
        <begin position="172"/>
        <end position="186"/>
    </location>
</feature>
<dbReference type="Proteomes" id="UP000247696">
    <property type="component" value="Chromosome"/>
</dbReference>
<protein>
    <submittedName>
        <fullName evidence="2">Lycopene beta cyclase</fullName>
        <ecNumber evidence="2">5.5.1.19</ecNumber>
    </submittedName>
</protein>
<evidence type="ECO:0000313" key="3">
    <source>
        <dbReference type="Proteomes" id="UP000247696"/>
    </source>
</evidence>
<evidence type="ECO:0000313" key="2">
    <source>
        <dbReference type="EMBL" id="AWT26192.1"/>
    </source>
</evidence>
<dbReference type="GO" id="GO:0016853">
    <property type="term" value="F:isomerase activity"/>
    <property type="evidence" value="ECO:0007669"/>
    <property type="project" value="UniProtKB-KW"/>
</dbReference>
<feature type="region of interest" description="Disordered" evidence="1">
    <location>
        <begin position="172"/>
        <end position="215"/>
    </location>
</feature>
<dbReference type="InterPro" id="IPR036188">
    <property type="entry name" value="FAD/NAD-bd_sf"/>
</dbReference>
<name>A0A2Z3YNP6_9CORY</name>